<keyword evidence="5 12" id="KW-0812">Transmembrane</keyword>
<dbReference type="CDD" id="cd09110">
    <property type="entry name" value="PLDc_CLS_1"/>
    <property type="match status" value="1"/>
</dbReference>
<evidence type="ECO:0000259" key="14">
    <source>
        <dbReference type="PROSITE" id="PS50035"/>
    </source>
</evidence>
<dbReference type="GO" id="GO:0032049">
    <property type="term" value="P:cardiolipin biosynthetic process"/>
    <property type="evidence" value="ECO:0007669"/>
    <property type="project" value="UniProtKB-UniRule"/>
</dbReference>
<reference evidence="15 16" key="1">
    <citation type="submission" date="2019-02" db="EMBL/GenBank/DDBJ databases">
        <title>Isolation and identification of novel species under the genus Muribaculum.</title>
        <authorList>
            <person name="Miyake S."/>
            <person name="Ding Y."/>
            <person name="Low A."/>
            <person name="Soh M."/>
            <person name="Seedorf H."/>
        </authorList>
    </citation>
    <scope>NUCLEOTIDE SEQUENCE [LARGE SCALE GENOMIC DNA]</scope>
    <source>
        <strain evidence="15 16">TLL-A4</strain>
    </source>
</reference>
<evidence type="ECO:0000256" key="5">
    <source>
        <dbReference type="ARBA" id="ARBA00022692"/>
    </source>
</evidence>
<dbReference type="InterPro" id="IPR022924">
    <property type="entry name" value="Cardiolipin_synthase"/>
</dbReference>
<keyword evidence="9 12" id="KW-0472">Membrane</keyword>
<evidence type="ECO:0000256" key="10">
    <source>
        <dbReference type="ARBA" id="ARBA00023209"/>
    </source>
</evidence>
<dbReference type="EC" id="2.7.8.-" evidence="12 13"/>
<proteinExistence type="inferred from homology"/>
<evidence type="ECO:0000256" key="3">
    <source>
        <dbReference type="ARBA" id="ARBA00022516"/>
    </source>
</evidence>
<dbReference type="NCBIfam" id="TIGR04265">
    <property type="entry name" value="bac_cardiolipin"/>
    <property type="match status" value="1"/>
</dbReference>
<dbReference type="PANTHER" id="PTHR21248">
    <property type="entry name" value="CARDIOLIPIN SYNTHASE"/>
    <property type="match status" value="1"/>
</dbReference>
<feature type="transmembrane region" description="Helical" evidence="12">
    <location>
        <begin position="34"/>
        <end position="54"/>
    </location>
</feature>
<sequence>MAWYYALLIAAYVGTIISLVAVVLSENRNPVKSLAWITVLLMVPVLGVIFYIFFGRSLKNTRMITRRNRRRLRKRESFRSIDINTIPFSDESIQQVKLAQTLSGAIYYPGNKVEIFTSGQAKFDSLMADIENARQYIHLQYYIFDDDRIGTRIGELLMRKAREGVKVRIIYDHIGSIKTKNKFFKQLREAGVMVYPFFRVTFPHFATRINWRNHRKIVIIDGTIGYIGGMNIADRYIYGTGEGPWRDTHLRITGPAVGALQYSFAVDWSFMGQPLLEETTDTNIPDAPGFTSGIQMLTSGPTSHWSNIAMMFHKAIAGAKQCVYIQTPYFLPTESLLRTLQTVALSKVDVRLMIPARSDSSILTYASFSYIQECLRSGIKVYLYEPSMMHAKTVIVDDEFVSVGSTNFDFRSFEYNFESNVFIYSHAVNSRMREIFLEDQKKCMRVSSNQWRKRPATQKVKESLVRLLSPVL</sequence>
<dbReference type="Pfam" id="PF13396">
    <property type="entry name" value="PLDc_N"/>
    <property type="match status" value="1"/>
</dbReference>
<dbReference type="InterPro" id="IPR027379">
    <property type="entry name" value="CLS_N"/>
</dbReference>
<evidence type="ECO:0000256" key="13">
    <source>
        <dbReference type="NCBIfam" id="TIGR04265"/>
    </source>
</evidence>
<evidence type="ECO:0000313" key="16">
    <source>
        <dbReference type="Proteomes" id="UP000297031"/>
    </source>
</evidence>
<comment type="subcellular location">
    <subcellularLocation>
        <location evidence="1 12">Cell membrane</location>
        <topology evidence="1 12">Multi-pass membrane protein</topology>
    </subcellularLocation>
</comment>
<comment type="similarity">
    <text evidence="12">Belongs to the phospholipase D family. Cardiolipin synthase subfamily.</text>
</comment>
<keyword evidence="6" id="KW-0677">Repeat</keyword>
<evidence type="ECO:0000256" key="12">
    <source>
        <dbReference type="HAMAP-Rule" id="MF_01916"/>
    </source>
</evidence>
<dbReference type="SUPFAM" id="SSF56024">
    <property type="entry name" value="Phospholipase D/nuclease"/>
    <property type="match status" value="2"/>
</dbReference>
<dbReference type="SMART" id="SM00155">
    <property type="entry name" value="PLDc"/>
    <property type="match status" value="2"/>
</dbReference>
<dbReference type="GO" id="GO:0005886">
    <property type="term" value="C:plasma membrane"/>
    <property type="evidence" value="ECO:0007669"/>
    <property type="project" value="UniProtKB-SubCell"/>
</dbReference>
<name>A0A4P7VC33_9BACT</name>
<comment type="function">
    <text evidence="12">Catalyzes the reversible phosphatidyl group transfer from one phosphatidylglycerol molecule to another to form cardiolipin (CL) (diphosphatidylglycerol) and glycerol.</text>
</comment>
<feature type="active site" evidence="12">
    <location>
        <position position="392"/>
    </location>
</feature>
<dbReference type="GO" id="GO:0008808">
    <property type="term" value="F:cardiolipin synthase activity"/>
    <property type="evidence" value="ECO:0007669"/>
    <property type="project" value="UniProtKB-UniRule"/>
</dbReference>
<dbReference type="AlphaFoldDB" id="A0A4P7VC33"/>
<keyword evidence="16" id="KW-1185">Reference proteome</keyword>
<feature type="transmembrane region" description="Helical" evidence="12">
    <location>
        <begin position="6"/>
        <end position="25"/>
    </location>
</feature>
<protein>
    <recommendedName>
        <fullName evidence="12 13">Cardiolipin synthase</fullName>
        <shortName evidence="12">CL synthase</shortName>
        <ecNumber evidence="12 13">2.7.8.-</ecNumber>
    </recommendedName>
</protein>
<gene>
    <name evidence="15" type="primary">cls</name>
    <name evidence="15" type="ORF">E7746_02745</name>
</gene>
<dbReference type="Gene3D" id="3.30.870.10">
    <property type="entry name" value="Endonuclease Chain A"/>
    <property type="match status" value="2"/>
</dbReference>
<evidence type="ECO:0000256" key="2">
    <source>
        <dbReference type="ARBA" id="ARBA00022475"/>
    </source>
</evidence>
<accession>A0A4P7VC33</accession>
<comment type="catalytic activity">
    <reaction evidence="12">
        <text>2 a 1,2-diacyl-sn-glycero-3-phospho-(1'-sn-glycerol) = a cardiolipin + glycerol</text>
        <dbReference type="Rhea" id="RHEA:31451"/>
        <dbReference type="ChEBI" id="CHEBI:17754"/>
        <dbReference type="ChEBI" id="CHEBI:62237"/>
        <dbReference type="ChEBI" id="CHEBI:64716"/>
    </reaction>
</comment>
<evidence type="ECO:0000256" key="9">
    <source>
        <dbReference type="ARBA" id="ARBA00023136"/>
    </source>
</evidence>
<keyword evidence="11 12" id="KW-1208">Phospholipid metabolism</keyword>
<evidence type="ECO:0000256" key="4">
    <source>
        <dbReference type="ARBA" id="ARBA00022679"/>
    </source>
</evidence>
<dbReference type="HAMAP" id="MF_01916">
    <property type="entry name" value="Cardiolipin_synth_Cls"/>
    <property type="match status" value="1"/>
</dbReference>
<dbReference type="InterPro" id="IPR030874">
    <property type="entry name" value="Cardiolipin_synth_Firmi"/>
</dbReference>
<evidence type="ECO:0000256" key="6">
    <source>
        <dbReference type="ARBA" id="ARBA00022737"/>
    </source>
</evidence>
<dbReference type="FunFam" id="3.30.870.10:FF:000014">
    <property type="entry name" value="Cardiolipin synthase"/>
    <property type="match status" value="1"/>
</dbReference>
<dbReference type="KEGG" id="mgod:E7746_02745"/>
<dbReference type="EMBL" id="CP039393">
    <property type="protein sequence ID" value="QCD34870.1"/>
    <property type="molecule type" value="Genomic_DNA"/>
</dbReference>
<evidence type="ECO:0000256" key="8">
    <source>
        <dbReference type="ARBA" id="ARBA00023098"/>
    </source>
</evidence>
<evidence type="ECO:0000256" key="1">
    <source>
        <dbReference type="ARBA" id="ARBA00004651"/>
    </source>
</evidence>
<dbReference type="InterPro" id="IPR025202">
    <property type="entry name" value="PLD-like_dom"/>
</dbReference>
<dbReference type="Proteomes" id="UP000297031">
    <property type="component" value="Chromosome"/>
</dbReference>
<keyword evidence="10 12" id="KW-0594">Phospholipid biosynthesis</keyword>
<feature type="domain" description="PLD phosphodiesterase" evidence="14">
    <location>
        <begin position="209"/>
        <end position="236"/>
    </location>
</feature>
<dbReference type="Pfam" id="PF13091">
    <property type="entry name" value="PLDc_2"/>
    <property type="match status" value="2"/>
</dbReference>
<feature type="active site" evidence="12">
    <location>
        <position position="221"/>
    </location>
</feature>
<organism evidence="15 16">
    <name type="scientific">Muribaculum gordoncarteri</name>
    <dbReference type="NCBI Taxonomy" id="2530390"/>
    <lineage>
        <taxon>Bacteria</taxon>
        <taxon>Pseudomonadati</taxon>
        <taxon>Bacteroidota</taxon>
        <taxon>Bacteroidia</taxon>
        <taxon>Bacteroidales</taxon>
        <taxon>Muribaculaceae</taxon>
        <taxon>Muribaculum</taxon>
    </lineage>
</organism>
<keyword evidence="7 12" id="KW-1133">Transmembrane helix</keyword>
<dbReference type="PANTHER" id="PTHR21248:SF22">
    <property type="entry name" value="PHOSPHOLIPASE D"/>
    <property type="match status" value="1"/>
</dbReference>
<evidence type="ECO:0000256" key="7">
    <source>
        <dbReference type="ARBA" id="ARBA00022989"/>
    </source>
</evidence>
<feature type="active site" evidence="12">
    <location>
        <position position="397"/>
    </location>
</feature>
<dbReference type="CDD" id="cd09112">
    <property type="entry name" value="PLDc_CLS_2"/>
    <property type="match status" value="1"/>
</dbReference>
<evidence type="ECO:0000313" key="15">
    <source>
        <dbReference type="EMBL" id="QCD34870.1"/>
    </source>
</evidence>
<feature type="active site" evidence="12">
    <location>
        <position position="390"/>
    </location>
</feature>
<dbReference type="OrthoDB" id="9762009at2"/>
<dbReference type="RefSeq" id="WP_136409761.1">
    <property type="nucleotide sequence ID" value="NZ_CP039393.1"/>
</dbReference>
<feature type="active site" evidence="12">
    <location>
        <position position="216"/>
    </location>
</feature>
<dbReference type="PROSITE" id="PS50035">
    <property type="entry name" value="PLD"/>
    <property type="match status" value="2"/>
</dbReference>
<keyword evidence="4 12" id="KW-0808">Transferase</keyword>
<keyword evidence="8 12" id="KW-0443">Lipid metabolism</keyword>
<feature type="domain" description="PLD phosphodiesterase" evidence="14">
    <location>
        <begin position="385"/>
        <end position="412"/>
    </location>
</feature>
<keyword evidence="2 12" id="KW-1003">Cell membrane</keyword>
<dbReference type="InterPro" id="IPR001736">
    <property type="entry name" value="PLipase_D/transphosphatidylase"/>
</dbReference>
<evidence type="ECO:0000256" key="11">
    <source>
        <dbReference type="ARBA" id="ARBA00023264"/>
    </source>
</evidence>
<keyword evidence="3 12" id="KW-0444">Lipid biosynthesis</keyword>
<feature type="active site" evidence="12">
    <location>
        <position position="214"/>
    </location>
</feature>